<reference evidence="7" key="1">
    <citation type="journal article" date="2014" name="Int. J. Syst. Evol. Microbiol.">
        <title>Complete genome sequence of Corynebacterium casei LMG S-19264T (=DSM 44701T), isolated from a smear-ripened cheese.</title>
        <authorList>
            <consortium name="US DOE Joint Genome Institute (JGI-PGF)"/>
            <person name="Walter F."/>
            <person name="Albersmeier A."/>
            <person name="Kalinowski J."/>
            <person name="Ruckert C."/>
        </authorList>
    </citation>
    <scope>NUCLEOTIDE SEQUENCE</scope>
    <source>
        <strain evidence="7">KCTC 23714</strain>
    </source>
</reference>
<dbReference type="Pfam" id="PF01420">
    <property type="entry name" value="Methylase_S"/>
    <property type="match status" value="1"/>
</dbReference>
<evidence type="ECO:0000256" key="2">
    <source>
        <dbReference type="ARBA" id="ARBA00010923"/>
    </source>
</evidence>
<dbReference type="SUPFAM" id="SSF53335">
    <property type="entry name" value="S-adenosyl-L-methionine-dependent methyltransferases"/>
    <property type="match status" value="1"/>
</dbReference>
<organism evidence="7 8">
    <name type="scientific">Gemmobacter lanyuensis</name>
    <dbReference type="NCBI Taxonomy" id="1054497"/>
    <lineage>
        <taxon>Bacteria</taxon>
        <taxon>Pseudomonadati</taxon>
        <taxon>Pseudomonadota</taxon>
        <taxon>Alphaproteobacteria</taxon>
        <taxon>Rhodobacterales</taxon>
        <taxon>Paracoccaceae</taxon>
        <taxon>Gemmobacter</taxon>
    </lineage>
</organism>
<comment type="similarity">
    <text evidence="1">Belongs to the N(4)/N(6)-methyltransferase family.</text>
</comment>
<feature type="domain" description="DNA methylase adenine-specific" evidence="6">
    <location>
        <begin position="220"/>
        <end position="362"/>
    </location>
</feature>
<accession>A0A918IPR9</accession>
<dbReference type="RefSeq" id="WP_189632774.1">
    <property type="nucleotide sequence ID" value="NZ_BMYQ01000002.1"/>
</dbReference>
<keyword evidence="3" id="KW-0680">Restriction system</keyword>
<dbReference type="Gene3D" id="3.90.220.20">
    <property type="entry name" value="DNA methylase specificity domains"/>
    <property type="match status" value="1"/>
</dbReference>
<dbReference type="SUPFAM" id="SSF116734">
    <property type="entry name" value="DNA methylase specificity domain"/>
    <property type="match status" value="1"/>
</dbReference>
<dbReference type="InterPro" id="IPR044946">
    <property type="entry name" value="Restrct_endonuc_typeI_TRD_sf"/>
</dbReference>
<dbReference type="InterPro" id="IPR003356">
    <property type="entry name" value="DNA_methylase_A-5"/>
</dbReference>
<dbReference type="InterPro" id="IPR000055">
    <property type="entry name" value="Restrct_endonuc_typeI_TRD"/>
</dbReference>
<evidence type="ECO:0008006" key="9">
    <source>
        <dbReference type="Google" id="ProtNLM"/>
    </source>
</evidence>
<evidence type="ECO:0000259" key="6">
    <source>
        <dbReference type="Pfam" id="PF02384"/>
    </source>
</evidence>
<dbReference type="GO" id="GO:0008170">
    <property type="term" value="F:N-methyltransferase activity"/>
    <property type="evidence" value="ECO:0007669"/>
    <property type="project" value="InterPro"/>
</dbReference>
<dbReference type="Proteomes" id="UP000628984">
    <property type="component" value="Unassembled WGS sequence"/>
</dbReference>
<dbReference type="Gene3D" id="3.40.50.150">
    <property type="entry name" value="Vaccinia Virus protein VP39"/>
    <property type="match status" value="1"/>
</dbReference>
<dbReference type="GO" id="GO:0009307">
    <property type="term" value="P:DNA restriction-modification system"/>
    <property type="evidence" value="ECO:0007669"/>
    <property type="project" value="UniProtKB-KW"/>
</dbReference>
<evidence type="ECO:0000256" key="1">
    <source>
        <dbReference type="ARBA" id="ARBA00006594"/>
    </source>
</evidence>
<dbReference type="AlphaFoldDB" id="A0A918IPR9"/>
<evidence type="ECO:0000313" key="8">
    <source>
        <dbReference type="Proteomes" id="UP000628984"/>
    </source>
</evidence>
<comment type="similarity">
    <text evidence="2">Belongs to the type-I restriction system S methylase family.</text>
</comment>
<dbReference type="Pfam" id="PF02384">
    <property type="entry name" value="N6_Mtase"/>
    <property type="match status" value="1"/>
</dbReference>
<dbReference type="EMBL" id="BMYQ01000002">
    <property type="protein sequence ID" value="GGW24839.1"/>
    <property type="molecule type" value="Genomic_DNA"/>
</dbReference>
<sequence length="574" mass="63765">MNILDIIKLARGSMRSGDAYEAVIEIAANMVGEELSFDQLRCAARVSTKELRTLLETAAEALLRAEREVRFGMILQIFDQLAADGGGSEFWASRDICGQIVRLAGDVNSVRFTFPAAFRACLTYAFRMSAQGRKVRIHYAGCIGLEHIFYDVLGILDIQNCSADERMPWDDLDGEQYELEVMLPMLGAPVRNAEELPSNLYAQMRLMPSRASRLNYETLAIAHALARAESKAMIFVSEGELFRMVGAEAATRQNLVESGRLRGVISIPAGMLHDSTMVRFGLLVLAKDGEFTESVRFVDMGHPDLSRPSTRGRFTMHKDAPIEAVFNGPLTHDKHLSWDIATREIVENNYVLTPARYLNTGPKEQIDALLRNSEAVELPDLVEMIRPINLQKSEEAEYTIFEASPGDVGVRGYLDKPGRAIEVDRATYSRAVNQQLKPGDVLLSIKGTIGVVGIVPNTVPGFGEREIWTAGQSLMILRGKKRASIDPIVLYEYLSDDTVQAFIKSMAGGTVIPNLGMKDLKSFQVPIPSADVMAEVRARFMERQTVFDEIERLQKRVASIRAAHWPHAELAQAD</sequence>
<reference evidence="7" key="2">
    <citation type="submission" date="2020-09" db="EMBL/GenBank/DDBJ databases">
        <authorList>
            <person name="Sun Q."/>
            <person name="Kim S."/>
        </authorList>
    </citation>
    <scope>NUCLEOTIDE SEQUENCE</scope>
    <source>
        <strain evidence="7">KCTC 23714</strain>
    </source>
</reference>
<evidence type="ECO:0000256" key="3">
    <source>
        <dbReference type="ARBA" id="ARBA00022747"/>
    </source>
</evidence>
<feature type="domain" description="Type I restriction modification DNA specificity" evidence="5">
    <location>
        <begin position="435"/>
        <end position="531"/>
    </location>
</feature>
<dbReference type="GO" id="GO:0003677">
    <property type="term" value="F:DNA binding"/>
    <property type="evidence" value="ECO:0007669"/>
    <property type="project" value="UniProtKB-KW"/>
</dbReference>
<name>A0A918IPR9_9RHOB</name>
<proteinExistence type="inferred from homology"/>
<protein>
    <recommendedName>
        <fullName evidence="9">Type I restriction modification DNA specificity domain-containing protein</fullName>
    </recommendedName>
</protein>
<keyword evidence="4" id="KW-0238">DNA-binding</keyword>
<evidence type="ECO:0000259" key="5">
    <source>
        <dbReference type="Pfam" id="PF01420"/>
    </source>
</evidence>
<keyword evidence="8" id="KW-1185">Reference proteome</keyword>
<evidence type="ECO:0000256" key="4">
    <source>
        <dbReference type="ARBA" id="ARBA00023125"/>
    </source>
</evidence>
<comment type="caution">
    <text evidence="7">The sequence shown here is derived from an EMBL/GenBank/DDBJ whole genome shotgun (WGS) entry which is preliminary data.</text>
</comment>
<gene>
    <name evidence="7" type="ORF">GCM10011452_10300</name>
</gene>
<evidence type="ECO:0000313" key="7">
    <source>
        <dbReference type="EMBL" id="GGW24839.1"/>
    </source>
</evidence>
<dbReference type="InterPro" id="IPR029063">
    <property type="entry name" value="SAM-dependent_MTases_sf"/>
</dbReference>